<sequence>MIVIVAARTDASASALARRWPRDAARVLTADDLASPGWRVSGGNPATDRAVVQGDIVPVHRITGVLTRIPAITEGELPVLAPEDRSYAAGEMTAFLSYWLSSLDCPVLNRPSAAGLCAPGWRSEQWVHTAGKLGLPVRARQRRVPAFDPARPPPHPDRPGEQVTVTVVGDRCAGAEDETLRGWARTLAAAAGVDLLSVVFSRPGPAFVDAHPWVDLHDEDTATAILDHFTAGRRP</sequence>
<dbReference type="Proteomes" id="UP000440096">
    <property type="component" value="Unassembled WGS sequence"/>
</dbReference>
<dbReference type="OrthoDB" id="3474592at2"/>
<dbReference type="RefSeq" id="WP_154757447.1">
    <property type="nucleotide sequence ID" value="NZ_WMBA01000019.1"/>
</dbReference>
<dbReference type="EMBL" id="WMBA01000019">
    <property type="protein sequence ID" value="MTD55244.1"/>
    <property type="molecule type" value="Genomic_DNA"/>
</dbReference>
<reference evidence="1 2" key="1">
    <citation type="submission" date="2019-11" db="EMBL/GenBank/DDBJ databases">
        <title>Draft genome of Amycolatopsis RM579.</title>
        <authorList>
            <person name="Duangmal K."/>
            <person name="Mingma R."/>
        </authorList>
    </citation>
    <scope>NUCLEOTIDE SEQUENCE [LARGE SCALE GENOMIC DNA]</scope>
    <source>
        <strain evidence="1 2">RM579</strain>
    </source>
</reference>
<dbReference type="AlphaFoldDB" id="A0A6N7Z4H7"/>
<gene>
    <name evidence="1" type="ORF">GKO32_14825</name>
</gene>
<accession>A0A6N7Z4H7</accession>
<evidence type="ECO:0000313" key="2">
    <source>
        <dbReference type="Proteomes" id="UP000440096"/>
    </source>
</evidence>
<proteinExistence type="predicted"/>
<protein>
    <submittedName>
        <fullName evidence="1">Uncharacterized protein</fullName>
    </submittedName>
</protein>
<evidence type="ECO:0000313" key="1">
    <source>
        <dbReference type="EMBL" id="MTD55244.1"/>
    </source>
</evidence>
<keyword evidence="2" id="KW-1185">Reference proteome</keyword>
<comment type="caution">
    <text evidence="1">The sequence shown here is derived from an EMBL/GenBank/DDBJ whole genome shotgun (WGS) entry which is preliminary data.</text>
</comment>
<name>A0A6N7Z4H7_9PSEU</name>
<organism evidence="1 2">
    <name type="scientific">Amycolatopsis pithecellobii</name>
    <dbReference type="NCBI Taxonomy" id="664692"/>
    <lineage>
        <taxon>Bacteria</taxon>
        <taxon>Bacillati</taxon>
        <taxon>Actinomycetota</taxon>
        <taxon>Actinomycetes</taxon>
        <taxon>Pseudonocardiales</taxon>
        <taxon>Pseudonocardiaceae</taxon>
        <taxon>Amycolatopsis</taxon>
    </lineage>
</organism>